<dbReference type="AlphaFoldDB" id="A0A4Y2PZ53"/>
<evidence type="ECO:0000313" key="2">
    <source>
        <dbReference type="Proteomes" id="UP000499080"/>
    </source>
</evidence>
<reference evidence="1 2" key="1">
    <citation type="journal article" date="2019" name="Sci. Rep.">
        <title>Orb-weaving spider Araneus ventricosus genome elucidates the spidroin gene catalogue.</title>
        <authorList>
            <person name="Kono N."/>
            <person name="Nakamura H."/>
            <person name="Ohtoshi R."/>
            <person name="Moran D.A.P."/>
            <person name="Shinohara A."/>
            <person name="Yoshida Y."/>
            <person name="Fujiwara M."/>
            <person name="Mori M."/>
            <person name="Tomita M."/>
            <person name="Arakawa K."/>
        </authorList>
    </citation>
    <scope>NUCLEOTIDE SEQUENCE [LARGE SCALE GENOMIC DNA]</scope>
</reference>
<dbReference type="EMBL" id="BGPR01012526">
    <property type="protein sequence ID" value="GBN56454.1"/>
    <property type="molecule type" value="Genomic_DNA"/>
</dbReference>
<dbReference type="OrthoDB" id="10476373at2759"/>
<keyword evidence="2" id="KW-1185">Reference proteome</keyword>
<proteinExistence type="predicted"/>
<evidence type="ECO:0000313" key="1">
    <source>
        <dbReference type="EMBL" id="GBN56454.1"/>
    </source>
</evidence>
<name>A0A4Y2PZ53_ARAVE</name>
<sequence length="98" mass="11350">MCDFWGILESLFVFFSGSTHRWTILLTNVEVTVKRLHETRWSVHYEAVKPAFKCFKKIVDAIEELCDASETIETRGAAQPLLPAMCDFSFLCLWNNVF</sequence>
<gene>
    <name evidence="1" type="ORF">AVEN_49917_1</name>
</gene>
<accession>A0A4Y2PZ53</accession>
<protein>
    <submittedName>
        <fullName evidence="1">Uncharacterized protein</fullName>
    </submittedName>
</protein>
<organism evidence="1 2">
    <name type="scientific">Araneus ventricosus</name>
    <name type="common">Orbweaver spider</name>
    <name type="synonym">Epeira ventricosa</name>
    <dbReference type="NCBI Taxonomy" id="182803"/>
    <lineage>
        <taxon>Eukaryota</taxon>
        <taxon>Metazoa</taxon>
        <taxon>Ecdysozoa</taxon>
        <taxon>Arthropoda</taxon>
        <taxon>Chelicerata</taxon>
        <taxon>Arachnida</taxon>
        <taxon>Araneae</taxon>
        <taxon>Araneomorphae</taxon>
        <taxon>Entelegynae</taxon>
        <taxon>Araneoidea</taxon>
        <taxon>Araneidae</taxon>
        <taxon>Araneus</taxon>
    </lineage>
</organism>
<dbReference type="Proteomes" id="UP000499080">
    <property type="component" value="Unassembled WGS sequence"/>
</dbReference>
<comment type="caution">
    <text evidence="1">The sequence shown here is derived from an EMBL/GenBank/DDBJ whole genome shotgun (WGS) entry which is preliminary data.</text>
</comment>